<organism evidence="1 2">
    <name type="scientific">Hymenobacter sedentarius</name>
    <dbReference type="NCBI Taxonomy" id="1411621"/>
    <lineage>
        <taxon>Bacteria</taxon>
        <taxon>Pseudomonadati</taxon>
        <taxon>Bacteroidota</taxon>
        <taxon>Cytophagia</taxon>
        <taxon>Cytophagales</taxon>
        <taxon>Hymenobacteraceae</taxon>
        <taxon>Hymenobacter</taxon>
    </lineage>
</organism>
<dbReference type="KEGG" id="hyg:AUC43_09200"/>
<dbReference type="Proteomes" id="UP000059542">
    <property type="component" value="Chromosome"/>
</dbReference>
<dbReference type="RefSeq" id="WP_068192193.1">
    <property type="nucleotide sequence ID" value="NZ_CP013909.1"/>
</dbReference>
<gene>
    <name evidence="1" type="ORF">AUC43_09200</name>
</gene>
<reference evidence="1 2" key="1">
    <citation type="submission" date="2015-12" db="EMBL/GenBank/DDBJ databases">
        <authorList>
            <person name="Shamseldin A."/>
            <person name="Moawad H."/>
            <person name="Abd El-Rahim W.M."/>
            <person name="Sadowsky M.J."/>
        </authorList>
    </citation>
    <scope>NUCLEOTIDE SEQUENCE [LARGE SCALE GENOMIC DNA]</scope>
    <source>
        <strain evidence="1 2">DG5B</strain>
    </source>
</reference>
<name>A0A0U4CAM8_9BACT</name>
<accession>A0A0U4CAM8</accession>
<evidence type="ECO:0000313" key="2">
    <source>
        <dbReference type="Proteomes" id="UP000059542"/>
    </source>
</evidence>
<dbReference type="AlphaFoldDB" id="A0A0U4CAM8"/>
<sequence>MKYVGFLQQHDPCLVAEDLLALPGGSPSPGAEEELAVVTCHQQRAVLVFGWMHYVSDAQTGEIIAPHVYYTDGEWVWPSYLLHYLGTRNLGAHYAGFVAHAGSCRSVRVSKAAEAAIEEQLIRLFQPSIE</sequence>
<dbReference type="EMBL" id="CP013909">
    <property type="protein sequence ID" value="ALW85257.1"/>
    <property type="molecule type" value="Genomic_DNA"/>
</dbReference>
<protein>
    <submittedName>
        <fullName evidence="1">Uncharacterized protein</fullName>
    </submittedName>
</protein>
<proteinExistence type="predicted"/>
<evidence type="ECO:0000313" key="1">
    <source>
        <dbReference type="EMBL" id="ALW85257.1"/>
    </source>
</evidence>
<dbReference type="OrthoDB" id="275232at2"/>
<keyword evidence="2" id="KW-1185">Reference proteome</keyword>